<sequence>MEIEHYTTLMHRKQYIRKLDPVVNGICNMEKFIPIKKIKSKIATASATILSPVRYASILFRAHCSRKPLLGFVKDIKNAILDADIIGNERGFKDYQLDVCGDMEKAPAYLVERKEILASKGVRDRVSLI</sequence>
<organism evidence="1 2">
    <name type="scientific">Pseudocercospora eumusae</name>
    <dbReference type="NCBI Taxonomy" id="321146"/>
    <lineage>
        <taxon>Eukaryota</taxon>
        <taxon>Fungi</taxon>
        <taxon>Dikarya</taxon>
        <taxon>Ascomycota</taxon>
        <taxon>Pezizomycotina</taxon>
        <taxon>Dothideomycetes</taxon>
        <taxon>Dothideomycetidae</taxon>
        <taxon>Mycosphaerellales</taxon>
        <taxon>Mycosphaerellaceae</taxon>
        <taxon>Pseudocercospora</taxon>
    </lineage>
</organism>
<keyword evidence="2" id="KW-1185">Reference proteome</keyword>
<dbReference type="STRING" id="321146.A0A139H037"/>
<name>A0A139H037_9PEZI</name>
<reference evidence="1 2" key="1">
    <citation type="submission" date="2015-07" db="EMBL/GenBank/DDBJ databases">
        <title>Comparative genomics of the Sigatoka disease complex on banana suggests a link between parallel evolutionary changes in Pseudocercospora fijiensis and Pseudocercospora eumusae and increased virulence on the banana host.</title>
        <authorList>
            <person name="Chang T.-C."/>
            <person name="Salvucci A."/>
            <person name="Crous P.W."/>
            <person name="Stergiopoulos I."/>
        </authorList>
    </citation>
    <scope>NUCLEOTIDE SEQUENCE [LARGE SCALE GENOMIC DNA]</scope>
    <source>
        <strain evidence="1 2">CBS 114824</strain>
    </source>
</reference>
<evidence type="ECO:0000313" key="1">
    <source>
        <dbReference type="EMBL" id="KXS95826.1"/>
    </source>
</evidence>
<gene>
    <name evidence="1" type="ORF">AC578_1186</name>
</gene>
<protein>
    <submittedName>
        <fullName evidence="1">Uncharacterized protein</fullName>
    </submittedName>
</protein>
<proteinExistence type="predicted"/>
<dbReference type="EMBL" id="LFZN01000197">
    <property type="protein sequence ID" value="KXS95826.1"/>
    <property type="molecule type" value="Genomic_DNA"/>
</dbReference>
<evidence type="ECO:0000313" key="2">
    <source>
        <dbReference type="Proteomes" id="UP000070133"/>
    </source>
</evidence>
<dbReference type="OrthoDB" id="3930377at2759"/>
<accession>A0A139H037</accession>
<dbReference type="Proteomes" id="UP000070133">
    <property type="component" value="Unassembled WGS sequence"/>
</dbReference>
<dbReference type="AlphaFoldDB" id="A0A139H037"/>
<comment type="caution">
    <text evidence="1">The sequence shown here is derived from an EMBL/GenBank/DDBJ whole genome shotgun (WGS) entry which is preliminary data.</text>
</comment>